<comment type="caution">
    <text evidence="1">The sequence shown here is derived from an EMBL/GenBank/DDBJ whole genome shotgun (WGS) entry which is preliminary data.</text>
</comment>
<keyword evidence="2" id="KW-1185">Reference proteome</keyword>
<sequence>MPDGARLTAGPIVWTWTGHGEIEPWARVLVTLRMDACRGEARLQFDVDHYSRRTGPQDQWVMMETTLCRYGGRRWWWICAATGRRSTKLYLPNGGTRFLSRGPGAYRLAYASQNGGEMDRSHARLARLHQKMGGEYHRPDDPPPARPKWMRRRTYARLVAEWEAAVERHDDIWTAGALRLLTK</sequence>
<reference evidence="1 2" key="1">
    <citation type="submission" date="2019-03" db="EMBL/GenBank/DDBJ databases">
        <title>Paracraurococcus aquatilis NE82 genome sequence.</title>
        <authorList>
            <person name="Zhao Y."/>
            <person name="Du Z."/>
        </authorList>
    </citation>
    <scope>NUCLEOTIDE SEQUENCE [LARGE SCALE GENOMIC DNA]</scope>
    <source>
        <strain evidence="1 2">NE82</strain>
    </source>
</reference>
<name>A0A4R4DQC0_9PROT</name>
<evidence type="ECO:0000313" key="2">
    <source>
        <dbReference type="Proteomes" id="UP000295023"/>
    </source>
</evidence>
<gene>
    <name evidence="1" type="ORF">EXY23_06540</name>
</gene>
<dbReference type="Proteomes" id="UP000295023">
    <property type="component" value="Unassembled WGS sequence"/>
</dbReference>
<dbReference type="RefSeq" id="WP_132285904.1">
    <property type="nucleotide sequence ID" value="NZ_SKBM01000005.1"/>
</dbReference>
<protein>
    <submittedName>
        <fullName evidence="1">Uncharacterized protein</fullName>
    </submittedName>
</protein>
<evidence type="ECO:0000313" key="1">
    <source>
        <dbReference type="EMBL" id="TCZ64304.1"/>
    </source>
</evidence>
<dbReference type="AlphaFoldDB" id="A0A4R4DQC0"/>
<dbReference type="OrthoDB" id="5951715at2"/>
<dbReference type="EMBL" id="SKBM01000005">
    <property type="protein sequence ID" value="TCZ64304.1"/>
    <property type="molecule type" value="Genomic_DNA"/>
</dbReference>
<proteinExistence type="predicted"/>
<organism evidence="1 2">
    <name type="scientific">Roseicella aquatilis</name>
    <dbReference type="NCBI Taxonomy" id="2527868"/>
    <lineage>
        <taxon>Bacteria</taxon>
        <taxon>Pseudomonadati</taxon>
        <taxon>Pseudomonadota</taxon>
        <taxon>Alphaproteobacteria</taxon>
        <taxon>Acetobacterales</taxon>
        <taxon>Roseomonadaceae</taxon>
        <taxon>Roseicella</taxon>
    </lineage>
</organism>
<accession>A0A4R4DQC0</accession>